<reference evidence="1 2" key="1">
    <citation type="submission" date="2019-07" db="EMBL/GenBank/DDBJ databases">
        <title>Whole genome shotgun sequence of Chitinophaga cymbidii NBRC 109752.</title>
        <authorList>
            <person name="Hosoyama A."/>
            <person name="Uohara A."/>
            <person name="Ohji S."/>
            <person name="Ichikawa N."/>
        </authorList>
    </citation>
    <scope>NUCLEOTIDE SEQUENCE [LARGE SCALE GENOMIC DNA]</scope>
    <source>
        <strain evidence="1 2">NBRC 109752</strain>
    </source>
</reference>
<proteinExistence type="predicted"/>
<comment type="caution">
    <text evidence="1">The sequence shown here is derived from an EMBL/GenBank/DDBJ whole genome shotgun (WGS) entry which is preliminary data.</text>
</comment>
<dbReference type="EMBL" id="BKAU01000005">
    <property type="protein sequence ID" value="GEP97524.1"/>
    <property type="molecule type" value="Genomic_DNA"/>
</dbReference>
<gene>
    <name evidence="1" type="ORF">CCY01nite_37840</name>
</gene>
<protein>
    <submittedName>
        <fullName evidence="1">Uncharacterized protein</fullName>
    </submittedName>
</protein>
<accession>A0A512RPB4</accession>
<keyword evidence="2" id="KW-1185">Reference proteome</keyword>
<evidence type="ECO:0000313" key="2">
    <source>
        <dbReference type="Proteomes" id="UP000321436"/>
    </source>
</evidence>
<dbReference type="AlphaFoldDB" id="A0A512RPB4"/>
<dbReference type="Proteomes" id="UP000321436">
    <property type="component" value="Unassembled WGS sequence"/>
</dbReference>
<sequence>MRIDEAIIDHEMDDDYLFCHAAKSIMSDNGATLQGYTVFVKRSGNLRRSLSMRKHWNWN</sequence>
<organism evidence="1 2">
    <name type="scientific">Chitinophaga cymbidii</name>
    <dbReference type="NCBI Taxonomy" id="1096750"/>
    <lineage>
        <taxon>Bacteria</taxon>
        <taxon>Pseudomonadati</taxon>
        <taxon>Bacteroidota</taxon>
        <taxon>Chitinophagia</taxon>
        <taxon>Chitinophagales</taxon>
        <taxon>Chitinophagaceae</taxon>
        <taxon>Chitinophaga</taxon>
    </lineage>
</organism>
<evidence type="ECO:0000313" key="1">
    <source>
        <dbReference type="EMBL" id="GEP97524.1"/>
    </source>
</evidence>
<name>A0A512RPB4_9BACT</name>